<evidence type="ECO:0000313" key="2">
    <source>
        <dbReference type="Proteomes" id="UP000600918"/>
    </source>
</evidence>
<dbReference type="EMBL" id="JACSDY010000014">
    <property type="protein sequence ID" value="KAF7409342.1"/>
    <property type="molecule type" value="Genomic_DNA"/>
</dbReference>
<gene>
    <name evidence="1" type="ORF">H0235_014194</name>
</gene>
<evidence type="ECO:0008006" key="3">
    <source>
        <dbReference type="Google" id="ProtNLM"/>
    </source>
</evidence>
<evidence type="ECO:0000313" key="1">
    <source>
        <dbReference type="EMBL" id="KAF7409342.1"/>
    </source>
</evidence>
<organism evidence="1 2">
    <name type="scientific">Vespula pensylvanica</name>
    <name type="common">Western yellow jacket</name>
    <name type="synonym">Wasp</name>
    <dbReference type="NCBI Taxonomy" id="30213"/>
    <lineage>
        <taxon>Eukaryota</taxon>
        <taxon>Metazoa</taxon>
        <taxon>Ecdysozoa</taxon>
        <taxon>Arthropoda</taxon>
        <taxon>Hexapoda</taxon>
        <taxon>Insecta</taxon>
        <taxon>Pterygota</taxon>
        <taxon>Neoptera</taxon>
        <taxon>Endopterygota</taxon>
        <taxon>Hymenoptera</taxon>
        <taxon>Apocrita</taxon>
        <taxon>Aculeata</taxon>
        <taxon>Vespoidea</taxon>
        <taxon>Vespidae</taxon>
        <taxon>Vespinae</taxon>
        <taxon>Vespula</taxon>
    </lineage>
</organism>
<keyword evidence="2" id="KW-1185">Reference proteome</keyword>
<reference evidence="1" key="1">
    <citation type="journal article" date="2020" name="G3 (Bethesda)">
        <title>High-Quality Assemblies for Three Invasive Social Wasps from the &lt;i&gt;Vespula&lt;/i&gt; Genus.</title>
        <authorList>
            <person name="Harrop T.W.R."/>
            <person name="Guhlin J."/>
            <person name="McLaughlin G.M."/>
            <person name="Permina E."/>
            <person name="Stockwell P."/>
            <person name="Gilligan J."/>
            <person name="Le Lec M.F."/>
            <person name="Gruber M.A.M."/>
            <person name="Quinn O."/>
            <person name="Lovegrove M."/>
            <person name="Duncan E.J."/>
            <person name="Remnant E.J."/>
            <person name="Van Eeckhoven J."/>
            <person name="Graham B."/>
            <person name="Knapp R.A."/>
            <person name="Langford K.W."/>
            <person name="Kronenberg Z."/>
            <person name="Press M.O."/>
            <person name="Eacker S.M."/>
            <person name="Wilson-Rankin E.E."/>
            <person name="Purcell J."/>
            <person name="Lester P.J."/>
            <person name="Dearden P.K."/>
        </authorList>
    </citation>
    <scope>NUCLEOTIDE SEQUENCE</scope>
    <source>
        <strain evidence="1">Volc-1</strain>
    </source>
</reference>
<dbReference type="SUPFAM" id="SSF56801">
    <property type="entry name" value="Acetyl-CoA synthetase-like"/>
    <property type="match status" value="1"/>
</dbReference>
<dbReference type="Gene3D" id="3.30.300.30">
    <property type="match status" value="1"/>
</dbReference>
<dbReference type="InterPro" id="IPR045851">
    <property type="entry name" value="AMP-bd_C_sf"/>
</dbReference>
<name>A0A834KMK1_VESPE</name>
<comment type="caution">
    <text evidence="1">The sequence shown here is derived from an EMBL/GenBank/DDBJ whole genome shotgun (WGS) entry which is preliminary data.</text>
</comment>
<sequence length="102" mass="11688">MEIDKLINSDFTIKDYILKGKEVSLSTEYTNIGKLLLDKMKAKPDFIGQVSEGELQKLVEQNMVDSYHLRGGVKFLEKMPYTPTGKISRKDLKLMAKNYQAK</sequence>
<dbReference type="Proteomes" id="UP000600918">
    <property type="component" value="Unassembled WGS sequence"/>
</dbReference>
<protein>
    <recommendedName>
        <fullName evidence="3">AMP-binding enzyme C-terminal domain-containing protein</fullName>
    </recommendedName>
</protein>
<proteinExistence type="predicted"/>
<accession>A0A834KMK1</accession>
<dbReference type="AlphaFoldDB" id="A0A834KMK1"/>